<proteinExistence type="predicted"/>
<gene>
    <name evidence="1" type="primary">CVA-1_894L</name>
    <name evidence="1" type="ORF">PBCVCVA1_894L</name>
</gene>
<evidence type="ECO:0000313" key="1">
    <source>
        <dbReference type="EMBL" id="AGE50655.1"/>
    </source>
</evidence>
<dbReference type="Gene3D" id="3.90.176.10">
    <property type="entry name" value="Toxin ADP-ribosyltransferase, Chain A, domain 1"/>
    <property type="match status" value="1"/>
</dbReference>
<dbReference type="KEGG" id="vg:41900565"/>
<name>M1HWB6_9PHYC</name>
<dbReference type="SUPFAM" id="SSF56399">
    <property type="entry name" value="ADP-ribosylation"/>
    <property type="match status" value="1"/>
</dbReference>
<dbReference type="Proteomes" id="UP000243236">
    <property type="component" value="Segment"/>
</dbReference>
<dbReference type="EMBL" id="JX997159">
    <property type="protein sequence ID" value="AGE50655.1"/>
    <property type="molecule type" value="Genomic_DNA"/>
</dbReference>
<dbReference type="RefSeq" id="YP_009701991.1">
    <property type="nucleotide sequence ID" value="NC_044937.1"/>
</dbReference>
<sequence length="303" mass="34160">MLTSVTIPQIRLLPSGDDSGFMRGQRDITFKINTVSPEEFGTQPVDNSWLQAQAAYFMKLDNDDLYTLISFTVRSHQWITPFLRSGKLPGSKELKMIVQDSQLAPLFPQMRTLVDRGITVFGKKSISKEMFTDVDHRKYVRNLFVDKKTPLGTRYVAFQMLLRGNDFSDRALKMALVTYNRDLKRLFSGSPATTKKMTVFRGVLTNLIGSKKVVQTKEPSSTSFSMEYAGAYSESNKGSGRIMRIELPKGTKCLALCIVNSFTEAGEFEILLPAGKFFVENTGIRRKLGKNVNVLTNTMKMKV</sequence>
<protein>
    <submittedName>
        <fullName evidence="1">PBCV-specific basic adaptor domain-containing protein</fullName>
    </submittedName>
</protein>
<organism evidence="1 2">
    <name type="scientific">Paramecium bursaria Chlorella virus CVA-1</name>
    <dbReference type="NCBI Taxonomy" id="42683"/>
    <lineage>
        <taxon>Viruses</taxon>
        <taxon>Varidnaviria</taxon>
        <taxon>Bamfordvirae</taxon>
        <taxon>Nucleocytoviricota</taxon>
        <taxon>Megaviricetes</taxon>
        <taxon>Algavirales</taxon>
        <taxon>Phycodnaviridae</taxon>
        <taxon>Chlorovirus</taxon>
        <taxon>Chlorovirus conductrix</taxon>
        <taxon>Paramecium bursaria Chlorella virus A1</taxon>
    </lineage>
</organism>
<accession>M1HWB6</accession>
<dbReference type="GeneID" id="41900565"/>
<keyword evidence="2" id="KW-1185">Reference proteome</keyword>
<reference evidence="1 2" key="1">
    <citation type="submission" date="2012-10" db="EMBL/GenBank/DDBJ databases">
        <title>Towards defining the chloroviruses: a genomic journey through a genus of large DNA viruses.</title>
        <authorList>
            <person name="Jeanniard A."/>
            <person name="Dunigan D.D."/>
            <person name="Gurnon J.R."/>
            <person name="Agarkova I."/>
            <person name="Kang M."/>
            <person name="Vitek J."/>
            <person name="Duncan G."/>
            <person name="McClung O.W."/>
            <person name="Larsen M."/>
            <person name="Claverie J.-M."/>
            <person name="Van Etten J.L."/>
            <person name="Blanc G."/>
        </authorList>
    </citation>
    <scope>NUCLEOTIDE SEQUENCE [LARGE SCALE GENOMIC DNA]</scope>
</reference>
<evidence type="ECO:0000313" key="2">
    <source>
        <dbReference type="Proteomes" id="UP000243236"/>
    </source>
</evidence>